<dbReference type="EMBL" id="BGZK01007281">
    <property type="protein sequence ID" value="GBP03219.1"/>
    <property type="molecule type" value="Genomic_DNA"/>
</dbReference>
<evidence type="ECO:0000313" key="2">
    <source>
        <dbReference type="EMBL" id="GBP03219.1"/>
    </source>
</evidence>
<keyword evidence="1" id="KW-0812">Transmembrane</keyword>
<gene>
    <name evidence="2" type="ORF">EVAR_72487_1</name>
</gene>
<sequence length="135" mass="15367">MKCENTLYRSILVHVFRNIREDRVNNNIFSNILLQSSLIHIFLVITNIFESDLKPYDTYSTYYTLSTRVELALARYFFKVSMHPTSFCESRDAVAVSSAPPRALRDPIISVKRGAGAGAGARDSLANYIKRSSRR</sequence>
<accession>A0A4C1SM34</accession>
<keyword evidence="3" id="KW-1185">Reference proteome</keyword>
<dbReference type="Proteomes" id="UP000299102">
    <property type="component" value="Unassembled WGS sequence"/>
</dbReference>
<name>A0A4C1SM34_EUMVA</name>
<proteinExistence type="predicted"/>
<reference evidence="2 3" key="1">
    <citation type="journal article" date="2019" name="Commun. Biol.">
        <title>The bagworm genome reveals a unique fibroin gene that provides high tensile strength.</title>
        <authorList>
            <person name="Kono N."/>
            <person name="Nakamura H."/>
            <person name="Ohtoshi R."/>
            <person name="Tomita M."/>
            <person name="Numata K."/>
            <person name="Arakawa K."/>
        </authorList>
    </citation>
    <scope>NUCLEOTIDE SEQUENCE [LARGE SCALE GENOMIC DNA]</scope>
</reference>
<evidence type="ECO:0000256" key="1">
    <source>
        <dbReference type="SAM" id="Phobius"/>
    </source>
</evidence>
<keyword evidence="1" id="KW-0472">Membrane</keyword>
<organism evidence="2 3">
    <name type="scientific">Eumeta variegata</name>
    <name type="common">Bagworm moth</name>
    <name type="synonym">Eumeta japonica</name>
    <dbReference type="NCBI Taxonomy" id="151549"/>
    <lineage>
        <taxon>Eukaryota</taxon>
        <taxon>Metazoa</taxon>
        <taxon>Ecdysozoa</taxon>
        <taxon>Arthropoda</taxon>
        <taxon>Hexapoda</taxon>
        <taxon>Insecta</taxon>
        <taxon>Pterygota</taxon>
        <taxon>Neoptera</taxon>
        <taxon>Endopterygota</taxon>
        <taxon>Lepidoptera</taxon>
        <taxon>Glossata</taxon>
        <taxon>Ditrysia</taxon>
        <taxon>Tineoidea</taxon>
        <taxon>Psychidae</taxon>
        <taxon>Oiketicinae</taxon>
        <taxon>Eumeta</taxon>
    </lineage>
</organism>
<protein>
    <submittedName>
        <fullName evidence="2">Uncharacterized protein</fullName>
    </submittedName>
</protein>
<comment type="caution">
    <text evidence="2">The sequence shown here is derived from an EMBL/GenBank/DDBJ whole genome shotgun (WGS) entry which is preliminary data.</text>
</comment>
<feature type="transmembrane region" description="Helical" evidence="1">
    <location>
        <begin position="28"/>
        <end position="49"/>
    </location>
</feature>
<keyword evidence="1" id="KW-1133">Transmembrane helix</keyword>
<dbReference type="AlphaFoldDB" id="A0A4C1SM34"/>
<evidence type="ECO:0000313" key="3">
    <source>
        <dbReference type="Proteomes" id="UP000299102"/>
    </source>
</evidence>